<evidence type="ECO:0000313" key="1">
    <source>
        <dbReference type="EMBL" id="MBU2714281.1"/>
    </source>
</evidence>
<accession>A0ABS5ZJM5</accession>
<dbReference type="RefSeq" id="WP_215822543.1">
    <property type="nucleotide sequence ID" value="NZ_JAGSOY010000205.1"/>
</dbReference>
<organism evidence="1 2">
    <name type="scientific">Zooshikella harenae</name>
    <dbReference type="NCBI Taxonomy" id="2827238"/>
    <lineage>
        <taxon>Bacteria</taxon>
        <taxon>Pseudomonadati</taxon>
        <taxon>Pseudomonadota</taxon>
        <taxon>Gammaproteobacteria</taxon>
        <taxon>Oceanospirillales</taxon>
        <taxon>Zooshikellaceae</taxon>
        <taxon>Zooshikella</taxon>
    </lineage>
</organism>
<reference evidence="1 2" key="1">
    <citation type="submission" date="2021-04" db="EMBL/GenBank/DDBJ databases">
        <authorList>
            <person name="Pira H."/>
            <person name="Risdian C."/>
            <person name="Wink J."/>
        </authorList>
    </citation>
    <scope>NUCLEOTIDE SEQUENCE [LARGE SCALE GENOMIC DNA]</scope>
    <source>
        <strain evidence="1 2">WH53</strain>
    </source>
</reference>
<sequence length="208" mass="23693">MVEVDNQFERIIEVCRHSFGRPPREMSMFDIWWRKMPKPSWVKSSNDQRFSEIFDNQAALLKRGNIVWGAVVQANKHLFVSGRTDCPAAILYSLDLSVDGNPSILKNAASSLFSVKGKKVDDEEIQIFADKLEDEMVTDLKLVVPKSLTGGIECLYTCIMVHRKHLPDRKLSRGLFPILVNPMETEATMILPSMYWSKPFAMAWGKGK</sequence>
<gene>
    <name evidence="1" type="ORF">KCG35_24850</name>
</gene>
<evidence type="ECO:0000313" key="2">
    <source>
        <dbReference type="Proteomes" id="UP000690515"/>
    </source>
</evidence>
<dbReference type="Proteomes" id="UP000690515">
    <property type="component" value="Unassembled WGS sequence"/>
</dbReference>
<name>A0ABS5ZJM5_9GAMM</name>
<keyword evidence="2" id="KW-1185">Reference proteome</keyword>
<dbReference type="EMBL" id="JAGSOY010000205">
    <property type="protein sequence ID" value="MBU2714281.1"/>
    <property type="molecule type" value="Genomic_DNA"/>
</dbReference>
<proteinExistence type="predicted"/>
<protein>
    <submittedName>
        <fullName evidence="1">Uncharacterized protein</fullName>
    </submittedName>
</protein>
<comment type="caution">
    <text evidence="1">The sequence shown here is derived from an EMBL/GenBank/DDBJ whole genome shotgun (WGS) entry which is preliminary data.</text>
</comment>